<evidence type="ECO:0000256" key="4">
    <source>
        <dbReference type="ARBA" id="ARBA00022553"/>
    </source>
</evidence>
<comment type="subcellular location">
    <subcellularLocation>
        <location evidence="2">Membrane</location>
        <topology evidence="2">Multi-pass membrane protein</topology>
    </subcellularLocation>
</comment>
<dbReference type="InterPro" id="IPR005467">
    <property type="entry name" value="His_kinase_dom"/>
</dbReference>
<dbReference type="SMART" id="SM00387">
    <property type="entry name" value="HATPase_c"/>
    <property type="match status" value="1"/>
</dbReference>
<keyword evidence="7" id="KW-0547">Nucleotide-binding</keyword>
<evidence type="ECO:0000256" key="13">
    <source>
        <dbReference type="SAM" id="Phobius"/>
    </source>
</evidence>
<comment type="caution">
    <text evidence="16">The sequence shown here is derived from an EMBL/GenBank/DDBJ whole genome shotgun (WGS) entry which is preliminary data.</text>
</comment>
<dbReference type="Pfam" id="PF00512">
    <property type="entry name" value="HisKA"/>
    <property type="match status" value="1"/>
</dbReference>
<dbReference type="InterPro" id="IPR013727">
    <property type="entry name" value="2CSK_N"/>
</dbReference>
<sequence>MRSLRLRLFAILALATGALWVSAVVWIDLGTRRELEHVLDTRLQEAARMVDSLVAPADGARTAVAAADPLLGGASAREGYTHQLSCQIWSLDGRLMASSDSAPAEALGREGGFSERTIDSERWRVFTVEDAAKGVRVVVGDRLGLRERLVRDLIKGLLAPAALIVPLLAALIWASLGSGLRPLRAMAREVEERGAGDMRPIDPGHAPREIRPLAAALNALLRRLEAAREHERAVTAMAAHELRTPLAGLKIQAQVALGTSDAAARERALRQILAGVDRATRLIRQLLAASRLDAMVDGGRRDLVGLGDVLGDVVDPAADAAQGVQTRVDPGLLALSCHADRDSLALALRNLHENAVQHMPAGGAVRWSGRRDGCRVLLAVEDEGPGIPDDELGRVRDRFFRGRHRSPTGTGLGLAIVDLALGRCGGRLSLANRPEGTGLRAEVDLPA</sequence>
<dbReference type="AlphaFoldDB" id="A0A4Q2U427"/>
<dbReference type="GO" id="GO:0005886">
    <property type="term" value="C:plasma membrane"/>
    <property type="evidence" value="ECO:0007669"/>
    <property type="project" value="TreeGrafter"/>
</dbReference>
<evidence type="ECO:0000259" key="15">
    <source>
        <dbReference type="PROSITE" id="PS50885"/>
    </source>
</evidence>
<dbReference type="GO" id="GO:0005524">
    <property type="term" value="F:ATP binding"/>
    <property type="evidence" value="ECO:0007669"/>
    <property type="project" value="UniProtKB-KW"/>
</dbReference>
<evidence type="ECO:0000259" key="14">
    <source>
        <dbReference type="PROSITE" id="PS50109"/>
    </source>
</evidence>
<organism evidence="16 17">
    <name type="scientific">Lichenibacterium minor</name>
    <dbReference type="NCBI Taxonomy" id="2316528"/>
    <lineage>
        <taxon>Bacteria</taxon>
        <taxon>Pseudomonadati</taxon>
        <taxon>Pseudomonadota</taxon>
        <taxon>Alphaproteobacteria</taxon>
        <taxon>Hyphomicrobiales</taxon>
        <taxon>Lichenihabitantaceae</taxon>
        <taxon>Lichenibacterium</taxon>
    </lineage>
</organism>
<dbReference type="InterPro" id="IPR003660">
    <property type="entry name" value="HAMP_dom"/>
</dbReference>
<feature type="transmembrane region" description="Helical" evidence="13">
    <location>
        <begin position="157"/>
        <end position="176"/>
    </location>
</feature>
<reference evidence="16 17" key="1">
    <citation type="submission" date="2018-12" db="EMBL/GenBank/DDBJ databases">
        <authorList>
            <person name="Grouzdev D.S."/>
            <person name="Krutkina M.S."/>
        </authorList>
    </citation>
    <scope>NUCLEOTIDE SEQUENCE [LARGE SCALE GENOMIC DNA]</scope>
    <source>
        <strain evidence="16 17">RmlP026</strain>
    </source>
</reference>
<keyword evidence="4" id="KW-0597">Phosphoprotein</keyword>
<accession>A0A4Q2U427</accession>
<dbReference type="InterPro" id="IPR003594">
    <property type="entry name" value="HATPase_dom"/>
</dbReference>
<evidence type="ECO:0000256" key="11">
    <source>
        <dbReference type="ARBA" id="ARBA00023012"/>
    </source>
</evidence>
<dbReference type="PANTHER" id="PTHR45436">
    <property type="entry name" value="SENSOR HISTIDINE KINASE YKOH"/>
    <property type="match status" value="1"/>
</dbReference>
<evidence type="ECO:0000256" key="7">
    <source>
        <dbReference type="ARBA" id="ARBA00022741"/>
    </source>
</evidence>
<keyword evidence="6 13" id="KW-0812">Transmembrane</keyword>
<comment type="catalytic activity">
    <reaction evidence="1">
        <text>ATP + protein L-histidine = ADP + protein N-phospho-L-histidine.</text>
        <dbReference type="EC" id="2.7.13.3"/>
    </reaction>
</comment>
<dbReference type="InterPro" id="IPR050428">
    <property type="entry name" value="TCS_sensor_his_kinase"/>
</dbReference>
<dbReference type="PANTHER" id="PTHR45436:SF14">
    <property type="entry name" value="SENSOR PROTEIN QSEC"/>
    <property type="match status" value="1"/>
</dbReference>
<dbReference type="PRINTS" id="PR00344">
    <property type="entry name" value="BCTRLSENSOR"/>
</dbReference>
<dbReference type="Gene3D" id="1.10.287.130">
    <property type="match status" value="1"/>
</dbReference>
<dbReference type="InterPro" id="IPR004358">
    <property type="entry name" value="Sig_transdc_His_kin-like_C"/>
</dbReference>
<keyword evidence="5" id="KW-0808">Transferase</keyword>
<keyword evidence="9" id="KW-0067">ATP-binding</keyword>
<dbReference type="InterPro" id="IPR036097">
    <property type="entry name" value="HisK_dim/P_sf"/>
</dbReference>
<keyword evidence="17" id="KW-1185">Reference proteome</keyword>
<keyword evidence="12 13" id="KW-0472">Membrane</keyword>
<dbReference type="SMART" id="SM00388">
    <property type="entry name" value="HisKA"/>
    <property type="match status" value="1"/>
</dbReference>
<dbReference type="InterPro" id="IPR003661">
    <property type="entry name" value="HisK_dim/P_dom"/>
</dbReference>
<dbReference type="Proteomes" id="UP000290759">
    <property type="component" value="Unassembled WGS sequence"/>
</dbReference>
<evidence type="ECO:0000256" key="8">
    <source>
        <dbReference type="ARBA" id="ARBA00022777"/>
    </source>
</evidence>
<feature type="domain" description="HAMP" evidence="15">
    <location>
        <begin position="177"/>
        <end position="229"/>
    </location>
</feature>
<dbReference type="Gene3D" id="3.30.565.10">
    <property type="entry name" value="Histidine kinase-like ATPase, C-terminal domain"/>
    <property type="match status" value="1"/>
</dbReference>
<dbReference type="EMBL" id="QYBB01000015">
    <property type="protein sequence ID" value="RYC31283.1"/>
    <property type="molecule type" value="Genomic_DNA"/>
</dbReference>
<evidence type="ECO:0000256" key="1">
    <source>
        <dbReference type="ARBA" id="ARBA00000085"/>
    </source>
</evidence>
<dbReference type="SUPFAM" id="SSF55874">
    <property type="entry name" value="ATPase domain of HSP90 chaperone/DNA topoisomerase II/histidine kinase"/>
    <property type="match status" value="1"/>
</dbReference>
<dbReference type="PROSITE" id="PS50885">
    <property type="entry name" value="HAMP"/>
    <property type="match status" value="1"/>
</dbReference>
<keyword evidence="10 13" id="KW-1133">Transmembrane helix</keyword>
<proteinExistence type="predicted"/>
<dbReference type="GO" id="GO:0000155">
    <property type="term" value="F:phosphorelay sensor kinase activity"/>
    <property type="evidence" value="ECO:0007669"/>
    <property type="project" value="InterPro"/>
</dbReference>
<evidence type="ECO:0000313" key="17">
    <source>
        <dbReference type="Proteomes" id="UP000290759"/>
    </source>
</evidence>
<dbReference type="SMART" id="SM00304">
    <property type="entry name" value="HAMP"/>
    <property type="match status" value="1"/>
</dbReference>
<protein>
    <recommendedName>
        <fullName evidence="3">histidine kinase</fullName>
        <ecNumber evidence="3">2.7.13.3</ecNumber>
    </recommendedName>
</protein>
<evidence type="ECO:0000256" key="3">
    <source>
        <dbReference type="ARBA" id="ARBA00012438"/>
    </source>
</evidence>
<evidence type="ECO:0000256" key="5">
    <source>
        <dbReference type="ARBA" id="ARBA00022679"/>
    </source>
</evidence>
<evidence type="ECO:0000256" key="10">
    <source>
        <dbReference type="ARBA" id="ARBA00022989"/>
    </source>
</evidence>
<dbReference type="InterPro" id="IPR036890">
    <property type="entry name" value="HATPase_C_sf"/>
</dbReference>
<dbReference type="Pfam" id="PF00672">
    <property type="entry name" value="HAMP"/>
    <property type="match status" value="1"/>
</dbReference>
<evidence type="ECO:0000256" key="12">
    <source>
        <dbReference type="ARBA" id="ARBA00023136"/>
    </source>
</evidence>
<dbReference type="EC" id="2.7.13.3" evidence="3"/>
<dbReference type="Pfam" id="PF02518">
    <property type="entry name" value="HATPase_c"/>
    <property type="match status" value="1"/>
</dbReference>
<keyword evidence="8" id="KW-0418">Kinase</keyword>
<reference evidence="16 17" key="2">
    <citation type="submission" date="2019-02" db="EMBL/GenBank/DDBJ databases">
        <title>'Lichenibacterium ramalinii' gen. nov. sp. nov., 'Lichenibacterium minor' gen. nov. sp. nov.</title>
        <authorList>
            <person name="Pankratov T."/>
        </authorList>
    </citation>
    <scope>NUCLEOTIDE SEQUENCE [LARGE SCALE GENOMIC DNA]</scope>
    <source>
        <strain evidence="16 17">RmlP026</strain>
    </source>
</reference>
<dbReference type="CDD" id="cd00082">
    <property type="entry name" value="HisKA"/>
    <property type="match status" value="1"/>
</dbReference>
<feature type="domain" description="Histidine kinase" evidence="14">
    <location>
        <begin position="237"/>
        <end position="447"/>
    </location>
</feature>
<dbReference type="OrthoDB" id="9809766at2"/>
<evidence type="ECO:0000256" key="2">
    <source>
        <dbReference type="ARBA" id="ARBA00004141"/>
    </source>
</evidence>
<gene>
    <name evidence="16" type="ORF">D3273_14285</name>
</gene>
<dbReference type="Pfam" id="PF08521">
    <property type="entry name" value="2CSK_N"/>
    <property type="match status" value="1"/>
</dbReference>
<keyword evidence="11" id="KW-0902">Two-component regulatory system</keyword>
<evidence type="ECO:0000313" key="16">
    <source>
        <dbReference type="EMBL" id="RYC31283.1"/>
    </source>
</evidence>
<evidence type="ECO:0000256" key="6">
    <source>
        <dbReference type="ARBA" id="ARBA00022692"/>
    </source>
</evidence>
<evidence type="ECO:0000256" key="9">
    <source>
        <dbReference type="ARBA" id="ARBA00022840"/>
    </source>
</evidence>
<dbReference type="PROSITE" id="PS50109">
    <property type="entry name" value="HIS_KIN"/>
    <property type="match status" value="1"/>
</dbReference>
<name>A0A4Q2U427_9HYPH</name>
<dbReference type="SUPFAM" id="SSF47384">
    <property type="entry name" value="Homodimeric domain of signal transducing histidine kinase"/>
    <property type="match status" value="1"/>
</dbReference>
<dbReference type="RefSeq" id="WP_129227566.1">
    <property type="nucleotide sequence ID" value="NZ_QYBB01000015.1"/>
</dbReference>